<sequence>MKKLSNNEVKRLLPFTIQEATITNLNKTIKTKGIRVSMYQNENTTSQQFYKPISKILQF</sequence>
<gene>
    <name evidence="1" type="ORF">SAMN04487992_11012</name>
</gene>
<evidence type="ECO:0000313" key="1">
    <source>
        <dbReference type="EMBL" id="SDF26329.1"/>
    </source>
</evidence>
<dbReference type="Proteomes" id="UP000182114">
    <property type="component" value="Unassembled WGS sequence"/>
</dbReference>
<proteinExistence type="predicted"/>
<organism evidence="1 2">
    <name type="scientific">Cellulophaga baltica</name>
    <dbReference type="NCBI Taxonomy" id="76594"/>
    <lineage>
        <taxon>Bacteria</taxon>
        <taxon>Pseudomonadati</taxon>
        <taxon>Bacteroidota</taxon>
        <taxon>Flavobacteriia</taxon>
        <taxon>Flavobacteriales</taxon>
        <taxon>Flavobacteriaceae</taxon>
        <taxon>Cellulophaga</taxon>
    </lineage>
</organism>
<dbReference type="RefSeq" id="WP_074538999.1">
    <property type="nucleotide sequence ID" value="NZ_FNBD01000010.1"/>
</dbReference>
<reference evidence="2" key="1">
    <citation type="submission" date="2016-10" db="EMBL/GenBank/DDBJ databases">
        <authorList>
            <person name="Varghese N."/>
            <person name="Submissions S."/>
        </authorList>
    </citation>
    <scope>NUCLEOTIDE SEQUENCE [LARGE SCALE GENOMIC DNA]</scope>
    <source>
        <strain evidence="2">DSM 24729</strain>
    </source>
</reference>
<protein>
    <submittedName>
        <fullName evidence="1">Uncharacterized protein</fullName>
    </submittedName>
</protein>
<keyword evidence="2" id="KW-1185">Reference proteome</keyword>
<accession>A0A1G7JPC5</accession>
<dbReference type="EMBL" id="FNBD01000010">
    <property type="protein sequence ID" value="SDF26329.1"/>
    <property type="molecule type" value="Genomic_DNA"/>
</dbReference>
<dbReference type="AlphaFoldDB" id="A0A1G7JPC5"/>
<name>A0A1G7JPC5_9FLAO</name>
<evidence type="ECO:0000313" key="2">
    <source>
        <dbReference type="Proteomes" id="UP000182114"/>
    </source>
</evidence>